<name>A0A7J9LR39_GOSSC</name>
<dbReference type="Proteomes" id="UP000593576">
    <property type="component" value="Unassembled WGS sequence"/>
</dbReference>
<accession>A0A7J9LR39</accession>
<dbReference type="OrthoDB" id="1737434at2759"/>
<dbReference type="InterPro" id="IPR055183">
    <property type="entry name" value="PTEN2A/B_C2"/>
</dbReference>
<evidence type="ECO:0000259" key="2">
    <source>
        <dbReference type="Pfam" id="PF22918"/>
    </source>
</evidence>
<dbReference type="AlphaFoldDB" id="A0A7J9LR39"/>
<reference evidence="3 4" key="1">
    <citation type="journal article" date="2019" name="Genome Biol. Evol.">
        <title>Insights into the evolution of the New World diploid cottons (Gossypium, subgenus Houzingenia) based on genome sequencing.</title>
        <authorList>
            <person name="Grover C.E."/>
            <person name="Arick M.A. 2nd"/>
            <person name="Thrash A."/>
            <person name="Conover J.L."/>
            <person name="Sanders W.S."/>
            <person name="Peterson D.G."/>
            <person name="Frelichowski J.E."/>
            <person name="Scheffler J.A."/>
            <person name="Scheffler B.E."/>
            <person name="Wendel J.F."/>
        </authorList>
    </citation>
    <scope>NUCLEOTIDE SEQUENCE [LARGE SCALE GENOMIC DNA]</scope>
    <source>
        <strain evidence="3">1</strain>
        <tissue evidence="3">Leaf</tissue>
    </source>
</reference>
<protein>
    <recommendedName>
        <fullName evidence="2">PTEN2A/B C2 domain-containing protein</fullName>
    </recommendedName>
</protein>
<feature type="compositionally biased region" description="Polar residues" evidence="1">
    <location>
        <begin position="124"/>
        <end position="137"/>
    </location>
</feature>
<dbReference type="EMBL" id="JABFAF010000007">
    <property type="protein sequence ID" value="MBA0861036.1"/>
    <property type="molecule type" value="Genomic_DNA"/>
</dbReference>
<evidence type="ECO:0000256" key="1">
    <source>
        <dbReference type="SAM" id="MobiDB-lite"/>
    </source>
</evidence>
<organism evidence="3 4">
    <name type="scientific">Gossypium schwendimanii</name>
    <name type="common">Cotton</name>
    <dbReference type="NCBI Taxonomy" id="34291"/>
    <lineage>
        <taxon>Eukaryota</taxon>
        <taxon>Viridiplantae</taxon>
        <taxon>Streptophyta</taxon>
        <taxon>Embryophyta</taxon>
        <taxon>Tracheophyta</taxon>
        <taxon>Spermatophyta</taxon>
        <taxon>Magnoliopsida</taxon>
        <taxon>eudicotyledons</taxon>
        <taxon>Gunneridae</taxon>
        <taxon>Pentapetalae</taxon>
        <taxon>rosids</taxon>
        <taxon>malvids</taxon>
        <taxon>Malvales</taxon>
        <taxon>Malvaceae</taxon>
        <taxon>Malvoideae</taxon>
        <taxon>Gossypium</taxon>
    </lineage>
</organism>
<proteinExistence type="predicted"/>
<comment type="caution">
    <text evidence="3">The sequence shown here is derived from an EMBL/GenBank/DDBJ whole genome shotgun (WGS) entry which is preliminary data.</text>
</comment>
<keyword evidence="4" id="KW-1185">Reference proteome</keyword>
<gene>
    <name evidence="3" type="ORF">Goshw_023761</name>
</gene>
<evidence type="ECO:0000313" key="3">
    <source>
        <dbReference type="EMBL" id="MBA0861036.1"/>
    </source>
</evidence>
<evidence type="ECO:0000313" key="4">
    <source>
        <dbReference type="Proteomes" id="UP000593576"/>
    </source>
</evidence>
<sequence>MLRAVQLRKCPYWIRPSITISNHSVLSAKTFQLQPEDLWIRTPKKGIVIFALPRGTVLAELTSDFKIHFHNPRGDFYWSCSPYPGFKIELVMIDYEGTVETTKANFANKGTEGDSGFAKGGVSANLNQSKPSESSNNDNLFSWRQKLTQAGAGIGPMVSSHLSYPKPEQIGTSKDGTYQQYVKNQEPSFSNASKDIGNNGVDKASSGLQIPITESMGASDIKAMSADASSSVLEMKILKVNDPSFFPNYDKI</sequence>
<feature type="region of interest" description="Disordered" evidence="1">
    <location>
        <begin position="118"/>
        <end position="137"/>
    </location>
</feature>
<dbReference type="Pfam" id="PF22918">
    <property type="entry name" value="PTEN2_C2"/>
    <property type="match status" value="1"/>
</dbReference>
<feature type="domain" description="PTEN2A/B C2" evidence="2">
    <location>
        <begin position="1"/>
        <end position="78"/>
    </location>
</feature>